<feature type="domain" description="PI3K/PI4K catalytic" evidence="4">
    <location>
        <begin position="532"/>
        <end position="803"/>
    </location>
</feature>
<protein>
    <recommendedName>
        <fullName evidence="4">PI3K/PI4K catalytic domain-containing protein</fullName>
    </recommendedName>
</protein>
<dbReference type="SUPFAM" id="SSF56112">
    <property type="entry name" value="Protein kinase-like (PK-like)"/>
    <property type="match status" value="1"/>
</dbReference>
<feature type="transmembrane region" description="Helical" evidence="3">
    <location>
        <begin position="12"/>
        <end position="30"/>
    </location>
</feature>
<gene>
    <name evidence="5" type="ORF">ASTO00021_LOCUS3723</name>
</gene>
<evidence type="ECO:0000313" key="5">
    <source>
        <dbReference type="EMBL" id="CAE0433402.1"/>
    </source>
</evidence>
<dbReference type="Gene3D" id="3.30.1010.10">
    <property type="entry name" value="Phosphatidylinositol 3-kinase Catalytic Subunit, Chain A, domain 4"/>
    <property type="match status" value="1"/>
</dbReference>
<dbReference type="Gene3D" id="1.10.1070.11">
    <property type="entry name" value="Phosphatidylinositol 3-/4-kinase, catalytic domain"/>
    <property type="match status" value="1"/>
</dbReference>
<proteinExistence type="predicted"/>
<dbReference type="InterPro" id="IPR011009">
    <property type="entry name" value="Kinase-like_dom_sf"/>
</dbReference>
<keyword evidence="3" id="KW-0472">Membrane</keyword>
<dbReference type="EMBL" id="HBIN01005178">
    <property type="protein sequence ID" value="CAE0433402.1"/>
    <property type="molecule type" value="Transcribed_RNA"/>
</dbReference>
<reference evidence="5" key="1">
    <citation type="submission" date="2021-01" db="EMBL/GenBank/DDBJ databases">
        <authorList>
            <person name="Corre E."/>
            <person name="Pelletier E."/>
            <person name="Niang G."/>
            <person name="Scheremetjew M."/>
            <person name="Finn R."/>
            <person name="Kale V."/>
            <person name="Holt S."/>
            <person name="Cochrane G."/>
            <person name="Meng A."/>
            <person name="Brown T."/>
            <person name="Cohen L."/>
        </authorList>
    </citation>
    <scope>NUCLEOTIDE SEQUENCE</scope>
    <source>
        <strain evidence="5">GSBS06</strain>
    </source>
</reference>
<dbReference type="GO" id="GO:0046854">
    <property type="term" value="P:phosphatidylinositol phosphate biosynthetic process"/>
    <property type="evidence" value="ECO:0007669"/>
    <property type="project" value="InterPro"/>
</dbReference>
<dbReference type="Pfam" id="PF00454">
    <property type="entry name" value="PI3_PI4_kinase"/>
    <property type="match status" value="1"/>
</dbReference>
<name>A0A7S3LJR1_9STRA</name>
<keyword evidence="1" id="KW-0808">Transferase</keyword>
<dbReference type="InterPro" id="IPR015433">
    <property type="entry name" value="PI3/4_kinase"/>
</dbReference>
<dbReference type="GO" id="GO:0048015">
    <property type="term" value="P:phosphatidylinositol-mediated signaling"/>
    <property type="evidence" value="ECO:0007669"/>
    <property type="project" value="TreeGrafter"/>
</dbReference>
<accession>A0A7S3LJR1</accession>
<evidence type="ECO:0000256" key="2">
    <source>
        <dbReference type="ARBA" id="ARBA00022777"/>
    </source>
</evidence>
<dbReference type="PROSITE" id="PS50290">
    <property type="entry name" value="PI3_4_KINASE_3"/>
    <property type="match status" value="1"/>
</dbReference>
<dbReference type="PANTHER" id="PTHR10048:SF22">
    <property type="entry name" value="PHOSPHATIDYLINOSITOL 4-KINASE BETA"/>
    <property type="match status" value="1"/>
</dbReference>
<evidence type="ECO:0000256" key="1">
    <source>
        <dbReference type="ARBA" id="ARBA00022679"/>
    </source>
</evidence>
<dbReference type="AlphaFoldDB" id="A0A7S3LJR1"/>
<dbReference type="Gene3D" id="2.30.29.30">
    <property type="entry name" value="Pleckstrin-homology domain (PH domain)/Phosphotyrosine-binding domain (PTB)"/>
    <property type="match status" value="1"/>
</dbReference>
<evidence type="ECO:0000256" key="3">
    <source>
        <dbReference type="SAM" id="Phobius"/>
    </source>
</evidence>
<evidence type="ECO:0000259" key="4">
    <source>
        <dbReference type="PROSITE" id="PS50290"/>
    </source>
</evidence>
<dbReference type="InterPro" id="IPR011993">
    <property type="entry name" value="PH-like_dom_sf"/>
</dbReference>
<dbReference type="GO" id="GO:0004430">
    <property type="term" value="F:1-phosphatidylinositol 4-kinase activity"/>
    <property type="evidence" value="ECO:0007669"/>
    <property type="project" value="TreeGrafter"/>
</dbReference>
<dbReference type="InterPro" id="IPR000403">
    <property type="entry name" value="PI3/4_kinase_cat_dom"/>
</dbReference>
<dbReference type="GO" id="GO:0016020">
    <property type="term" value="C:membrane"/>
    <property type="evidence" value="ECO:0007669"/>
    <property type="project" value="TreeGrafter"/>
</dbReference>
<dbReference type="SUPFAM" id="SSF50729">
    <property type="entry name" value="PH domain-like"/>
    <property type="match status" value="1"/>
</dbReference>
<dbReference type="InterPro" id="IPR036940">
    <property type="entry name" value="PI3/4_kinase_cat_sf"/>
</dbReference>
<keyword evidence="3" id="KW-1133">Transmembrane helix</keyword>
<dbReference type="SMART" id="SM00146">
    <property type="entry name" value="PI3Kc"/>
    <property type="match status" value="1"/>
</dbReference>
<dbReference type="GO" id="GO:0005737">
    <property type="term" value="C:cytoplasm"/>
    <property type="evidence" value="ECO:0007669"/>
    <property type="project" value="TreeGrafter"/>
</dbReference>
<organism evidence="5">
    <name type="scientific">Aplanochytrium stocchinoi</name>
    <dbReference type="NCBI Taxonomy" id="215587"/>
    <lineage>
        <taxon>Eukaryota</taxon>
        <taxon>Sar</taxon>
        <taxon>Stramenopiles</taxon>
        <taxon>Bigyra</taxon>
        <taxon>Labyrinthulomycetes</taxon>
        <taxon>Thraustochytrida</taxon>
        <taxon>Thraustochytriidae</taxon>
        <taxon>Aplanochytrium</taxon>
    </lineage>
</organism>
<sequence>MSETVAWPTKALFYFIYATIYLVNSVSVLFSPTETAISKTKYTVWLERITSKSTEIMDRLQRKESTNKDAAWENAKRLQNIRELKKNGQLNIQAVIKLLWVMRDDKEIVANLSDLLTSEGSSKSVFDGIEFYLPQLVHMMIHLDDTWEFPVLEQFVYMVAQHSMHFALQLHWYVIGYMQEHKPEAEVGKKNKKSDDTLFKKAARIINNLEIVITYGNPDSVALEQRYHDKEINRDEFIEQKKQVRFDFAGVLADKDSKTIMSQAMEHRIRYTDRKEIVQPKFKDYIVEIKDQMLYLTDPRSKNEEKLVRGFSLKNAEITFDPNHKIKNYFEIKPDLDEPLVYCFRTPNETRRIKWMRLLKESANDPPMYNPEDDEEKEKIKLTEKQNSRFSFYRSEIQFVKGLTTVATRLNGYKEDRLKKMAIVNATKNLKIDEMNYNPLCRSSEPFTQIVKTIPEKSHAFSTKGHTPTLLAFKTKKLFEGQDVANVLNDEFSEEAVSGILDNLSHMLAPVASLFYGDDQAKNMLVTRPSLWEEDEEGIVSMSRTNLPLVPNELLLIAKHDETIRQEAFAMQLLWFMKDLWDNEVPELYLYPFHILPTSKDTGLIEFVPNCKSLDGLKKDYKRQEDRNVSLLEHFQSVFKKDLKMAKIRFAESLAAYSVASYVLGIKNRNNSNIMLTDEGRIVHVDFGYILGMAPGKGFSPEKAAFKLTKEMIEVLDGEDSDLFKEFVEMCVSGFQTLRSEQESLIELVSIIGHKSTMACFNQGGGSEKVIKDLQKRLMITMTYEEANIKFVSLISKSKNHVGTKMFDKYESVSRKISMVK</sequence>
<keyword evidence="2" id="KW-0418">Kinase</keyword>
<keyword evidence="3" id="KW-0812">Transmembrane</keyword>
<dbReference type="PANTHER" id="PTHR10048">
    <property type="entry name" value="PHOSPHATIDYLINOSITOL KINASE"/>
    <property type="match status" value="1"/>
</dbReference>